<reference evidence="8" key="1">
    <citation type="journal article" date="2020" name="Fungal Divers.">
        <title>Resolving the Mortierellaceae phylogeny through synthesis of multi-gene phylogenetics and phylogenomics.</title>
        <authorList>
            <person name="Vandepol N."/>
            <person name="Liber J."/>
            <person name="Desiro A."/>
            <person name="Na H."/>
            <person name="Kennedy M."/>
            <person name="Barry K."/>
            <person name="Grigoriev I.V."/>
            <person name="Miller A.N."/>
            <person name="O'Donnell K."/>
            <person name="Stajich J.E."/>
            <person name="Bonito G."/>
        </authorList>
    </citation>
    <scope>NUCLEOTIDE SEQUENCE</scope>
    <source>
        <strain evidence="8">MES-2147</strain>
    </source>
</reference>
<dbReference type="GO" id="GO:0005938">
    <property type="term" value="C:cell cortex"/>
    <property type="evidence" value="ECO:0007669"/>
    <property type="project" value="TreeGrafter"/>
</dbReference>
<proteinExistence type="inferred from homology"/>
<dbReference type="PRINTS" id="PR00392">
    <property type="entry name" value="PROFILIN"/>
</dbReference>
<comment type="subunit">
    <text evidence="6">Occurs in many kinds of cells as a complex with monomeric actin in a 1:1 ratio.</text>
</comment>
<dbReference type="PROSITE" id="PS00414">
    <property type="entry name" value="PROFILIN"/>
    <property type="match status" value="1"/>
</dbReference>
<evidence type="ECO:0000256" key="6">
    <source>
        <dbReference type="RuleBase" id="RU003908"/>
    </source>
</evidence>
<dbReference type="GO" id="GO:0005856">
    <property type="term" value="C:cytoskeleton"/>
    <property type="evidence" value="ECO:0007669"/>
    <property type="project" value="UniProtKB-SubCell"/>
</dbReference>
<dbReference type="InterPro" id="IPR036140">
    <property type="entry name" value="PFN_sf"/>
</dbReference>
<protein>
    <recommendedName>
        <fullName evidence="7">Profilin</fullName>
    </recommendedName>
</protein>
<evidence type="ECO:0000256" key="1">
    <source>
        <dbReference type="ARBA" id="ARBA00004245"/>
    </source>
</evidence>
<dbReference type="Gene3D" id="3.30.450.30">
    <property type="entry name" value="Dynein light chain 2a, cytoplasmic"/>
    <property type="match status" value="1"/>
</dbReference>
<dbReference type="EMBL" id="JAAAHW010010295">
    <property type="protein sequence ID" value="KAF9927843.1"/>
    <property type="molecule type" value="Genomic_DNA"/>
</dbReference>
<comment type="caution">
    <text evidence="8">The sequence shown here is derived from an EMBL/GenBank/DDBJ whole genome shotgun (WGS) entry which is preliminary data.</text>
</comment>
<dbReference type="Proteomes" id="UP000749646">
    <property type="component" value="Unassembled WGS sequence"/>
</dbReference>
<dbReference type="FunFam" id="3.30.450.30:FF:000001">
    <property type="entry name" value="Profilin"/>
    <property type="match status" value="1"/>
</dbReference>
<evidence type="ECO:0000256" key="4">
    <source>
        <dbReference type="ARBA" id="ARBA00023203"/>
    </source>
</evidence>
<dbReference type="OrthoDB" id="421374at2759"/>
<dbReference type="PANTHER" id="PTHR11604">
    <property type="entry name" value="PROFILIN"/>
    <property type="match status" value="1"/>
</dbReference>
<dbReference type="AlphaFoldDB" id="A0A9P6IJR3"/>
<accession>A0A9P6IJR3</accession>
<name>A0A9P6IJR3_9FUNG</name>
<evidence type="ECO:0000313" key="8">
    <source>
        <dbReference type="EMBL" id="KAF9927843.1"/>
    </source>
</evidence>
<comment type="function">
    <text evidence="6">Binds to actin and affects the structure of the cytoskeleton. At high concentrations, profilin prevents the polymerization of actin, whereas it enhances it at low concentrations.</text>
</comment>
<evidence type="ECO:0000313" key="9">
    <source>
        <dbReference type="Proteomes" id="UP000749646"/>
    </source>
</evidence>
<gene>
    <name evidence="8" type="ORF">BGZ65_006573</name>
</gene>
<evidence type="ECO:0000256" key="7">
    <source>
        <dbReference type="RuleBase" id="RU003909"/>
    </source>
</evidence>
<dbReference type="InterPro" id="IPR005455">
    <property type="entry name" value="PFN_euk"/>
</dbReference>
<evidence type="ECO:0000256" key="3">
    <source>
        <dbReference type="ARBA" id="ARBA00022490"/>
    </source>
</evidence>
<sequence>MSWQQYVDDTLIGSGKVAKAAILGHDGSIWASTPDFKIPPAEGQKLEQAFTSTDDIAANGLYLLSKKYIYLRKPQENVIYAREGSNGVVCYKSSQCVIIGYYDEHHSAGNCNQIVENLGDYLLAQGF</sequence>
<comment type="similarity">
    <text evidence="2 7">Belongs to the profilin family.</text>
</comment>
<evidence type="ECO:0000256" key="5">
    <source>
        <dbReference type="ARBA" id="ARBA00023212"/>
    </source>
</evidence>
<dbReference type="PRINTS" id="PR01640">
    <property type="entry name" value="PROFILINPLNT"/>
</dbReference>
<keyword evidence="3" id="KW-0963">Cytoplasm</keyword>
<dbReference type="SUPFAM" id="SSF55770">
    <property type="entry name" value="Profilin (actin-binding protein)"/>
    <property type="match status" value="1"/>
</dbReference>
<evidence type="ECO:0000256" key="2">
    <source>
        <dbReference type="ARBA" id="ARBA00010058"/>
    </source>
</evidence>
<dbReference type="InterPro" id="IPR048278">
    <property type="entry name" value="PFN"/>
</dbReference>
<organism evidence="8 9">
    <name type="scientific">Modicella reniformis</name>
    <dbReference type="NCBI Taxonomy" id="1440133"/>
    <lineage>
        <taxon>Eukaryota</taxon>
        <taxon>Fungi</taxon>
        <taxon>Fungi incertae sedis</taxon>
        <taxon>Mucoromycota</taxon>
        <taxon>Mortierellomycotina</taxon>
        <taxon>Mortierellomycetes</taxon>
        <taxon>Mortierellales</taxon>
        <taxon>Mortierellaceae</taxon>
        <taxon>Modicella</taxon>
    </lineage>
</organism>
<dbReference type="SMART" id="SM00392">
    <property type="entry name" value="PROF"/>
    <property type="match status" value="1"/>
</dbReference>
<keyword evidence="9" id="KW-1185">Reference proteome</keyword>
<dbReference type="PANTHER" id="PTHR11604:SF0">
    <property type="entry name" value="PROFILIN"/>
    <property type="match status" value="1"/>
</dbReference>
<dbReference type="InterPro" id="IPR027310">
    <property type="entry name" value="Profilin_CS"/>
</dbReference>
<dbReference type="Pfam" id="PF00235">
    <property type="entry name" value="Profilin"/>
    <property type="match status" value="1"/>
</dbReference>
<dbReference type="CDD" id="cd00148">
    <property type="entry name" value="PROF"/>
    <property type="match status" value="1"/>
</dbReference>
<keyword evidence="4 7" id="KW-0009">Actin-binding</keyword>
<dbReference type="GO" id="GO:0003785">
    <property type="term" value="F:actin monomer binding"/>
    <property type="evidence" value="ECO:0007669"/>
    <property type="project" value="TreeGrafter"/>
</dbReference>
<comment type="subcellular location">
    <subcellularLocation>
        <location evidence="1">Cytoplasm</location>
        <location evidence="1">Cytoskeleton</location>
    </subcellularLocation>
</comment>
<keyword evidence="5 6" id="KW-0206">Cytoskeleton</keyword>